<evidence type="ECO:0000256" key="1">
    <source>
        <dbReference type="SAM" id="SignalP"/>
    </source>
</evidence>
<dbReference type="Proteomes" id="UP000032427">
    <property type="component" value="Chromosome 2"/>
</dbReference>
<dbReference type="EMBL" id="LN554847">
    <property type="protein sequence ID" value="CED57424.1"/>
    <property type="molecule type" value="Genomic_DNA"/>
</dbReference>
<feature type="chain" id="PRO_5001857320" evidence="1">
    <location>
        <begin position="20"/>
        <end position="94"/>
    </location>
</feature>
<dbReference type="AlphaFoldDB" id="A0A090ID16"/>
<name>A0A090ID16_9GAMM</name>
<reference evidence="3" key="1">
    <citation type="submission" date="2014-09" db="EMBL/GenBank/DDBJ databases">
        <authorList>
            <person name="Hjerde E."/>
        </authorList>
    </citation>
    <scope>NUCLEOTIDE SEQUENCE [LARGE SCALE GENOMIC DNA]</scope>
    <source>
        <strain evidence="3">06/09/139</strain>
    </source>
</reference>
<gene>
    <name evidence="2" type="ORF">AWOD_II_0796</name>
</gene>
<evidence type="ECO:0000313" key="3">
    <source>
        <dbReference type="Proteomes" id="UP000032427"/>
    </source>
</evidence>
<dbReference type="OrthoDB" id="5905217at2"/>
<feature type="signal peptide" evidence="1">
    <location>
        <begin position="1"/>
        <end position="19"/>
    </location>
</feature>
<dbReference type="PATRIC" id="fig|80852.17.peg.3581"/>
<accession>A0A090ID16</accession>
<protein>
    <submittedName>
        <fullName evidence="2">Putative exported protein</fullName>
    </submittedName>
</protein>
<dbReference type="KEGG" id="awd:AWOD_II_0796"/>
<evidence type="ECO:0000313" key="2">
    <source>
        <dbReference type="EMBL" id="CED57424.1"/>
    </source>
</evidence>
<dbReference type="GeneID" id="28543046"/>
<keyword evidence="1" id="KW-0732">Signal</keyword>
<sequence length="94" mass="10600">MKKILLSLSVLLFSANLSAAPMIEKNRVVCDNQKSMKVFLNRKDNGKAKLPSDCKKLDYKRKGKVIKTFPNKGFVEFETKAGQTFYAPTSAVKR</sequence>
<organism evidence="2 3">
    <name type="scientific">Aliivibrio wodanis</name>
    <dbReference type="NCBI Taxonomy" id="80852"/>
    <lineage>
        <taxon>Bacteria</taxon>
        <taxon>Pseudomonadati</taxon>
        <taxon>Pseudomonadota</taxon>
        <taxon>Gammaproteobacteria</taxon>
        <taxon>Vibrionales</taxon>
        <taxon>Vibrionaceae</taxon>
        <taxon>Aliivibrio</taxon>
    </lineage>
</organism>
<proteinExistence type="predicted"/>
<dbReference type="HOGENOM" id="CLU_2379875_0_0_6"/>
<keyword evidence="3" id="KW-1185">Reference proteome</keyword>